<keyword evidence="2" id="KW-1185">Reference proteome</keyword>
<evidence type="ECO:0000313" key="1">
    <source>
        <dbReference type="EMBL" id="MFC7411418.1"/>
    </source>
</evidence>
<gene>
    <name evidence="1" type="ORF">ACFQPB_21385</name>
</gene>
<evidence type="ECO:0000313" key="2">
    <source>
        <dbReference type="Proteomes" id="UP001596501"/>
    </source>
</evidence>
<dbReference type="EMBL" id="JBHTCA010000031">
    <property type="protein sequence ID" value="MFC7411418.1"/>
    <property type="molecule type" value="Genomic_DNA"/>
</dbReference>
<reference evidence="2" key="1">
    <citation type="journal article" date="2019" name="Int. J. Syst. Evol. Microbiol.">
        <title>The Global Catalogue of Microorganisms (GCM) 10K type strain sequencing project: providing services to taxonomists for standard genome sequencing and annotation.</title>
        <authorList>
            <consortium name="The Broad Institute Genomics Platform"/>
            <consortium name="The Broad Institute Genome Sequencing Center for Infectious Disease"/>
            <person name="Wu L."/>
            <person name="Ma J."/>
        </authorList>
    </citation>
    <scope>NUCLEOTIDE SEQUENCE [LARGE SCALE GENOMIC DNA]</scope>
    <source>
        <strain evidence="2">CGMCC 1.12371</strain>
    </source>
</reference>
<sequence length="152" mass="16554">MSWTTALQQLDKTGVVEFGIHQMNEKTGTPKWRRHRGGANFRFNTVRSALFSPDKGARAACLGKSSYARDRYSSVATSVVPYVAIWLQGEEWAFLTRAGATEPEVTLVRASALQDLKSGTHGQLLADLALIFGEGAELHGVRHLVSGAIQTP</sequence>
<dbReference type="Proteomes" id="UP001596501">
    <property type="component" value="Unassembled WGS sequence"/>
</dbReference>
<organism evidence="1 2">
    <name type="scientific">Hydrogenophaga atypica</name>
    <dbReference type="NCBI Taxonomy" id="249409"/>
    <lineage>
        <taxon>Bacteria</taxon>
        <taxon>Pseudomonadati</taxon>
        <taxon>Pseudomonadota</taxon>
        <taxon>Betaproteobacteria</taxon>
        <taxon>Burkholderiales</taxon>
        <taxon>Comamonadaceae</taxon>
        <taxon>Hydrogenophaga</taxon>
    </lineage>
</organism>
<accession>A0ABW2QS81</accession>
<comment type="caution">
    <text evidence="1">The sequence shown here is derived from an EMBL/GenBank/DDBJ whole genome shotgun (WGS) entry which is preliminary data.</text>
</comment>
<protein>
    <submittedName>
        <fullName evidence="1">Uncharacterized protein</fullName>
    </submittedName>
</protein>
<name>A0ABW2QS81_9BURK</name>
<proteinExistence type="predicted"/>